<evidence type="ECO:0000256" key="2">
    <source>
        <dbReference type="ARBA" id="ARBA00022737"/>
    </source>
</evidence>
<dbReference type="OrthoDB" id="432528at2759"/>
<dbReference type="InterPro" id="IPR015915">
    <property type="entry name" value="Kelch-typ_b-propeller"/>
</dbReference>
<name>A0A8H3KS54_9GLOM</name>
<dbReference type="PANTHER" id="PTHR46093:SF18">
    <property type="entry name" value="FIBRONECTIN TYPE-III DOMAIN-CONTAINING PROTEIN"/>
    <property type="match status" value="1"/>
</dbReference>
<reference evidence="4" key="1">
    <citation type="submission" date="2019-10" db="EMBL/GenBank/DDBJ databases">
        <title>Conservation and host-specific expression of non-tandemly repeated heterogenous ribosome RNA gene in arbuscular mycorrhizal fungi.</title>
        <authorList>
            <person name="Maeda T."/>
            <person name="Kobayashi Y."/>
            <person name="Nakagawa T."/>
            <person name="Ezawa T."/>
            <person name="Yamaguchi K."/>
            <person name="Bino T."/>
            <person name="Nishimoto Y."/>
            <person name="Shigenobu S."/>
            <person name="Kawaguchi M."/>
        </authorList>
    </citation>
    <scope>NUCLEOTIDE SEQUENCE</scope>
    <source>
        <strain evidence="4">HR1</strain>
    </source>
</reference>
<dbReference type="Pfam" id="PF24681">
    <property type="entry name" value="Kelch_KLHDC2_KLHL20_DRC7"/>
    <property type="match status" value="1"/>
</dbReference>
<keyword evidence="2" id="KW-0677">Repeat</keyword>
<dbReference type="EMBL" id="BLAL01000005">
    <property type="protein sequence ID" value="GES73151.1"/>
    <property type="molecule type" value="Genomic_DNA"/>
</dbReference>
<gene>
    <name evidence="4" type="ORF">RCL2_000069200</name>
</gene>
<dbReference type="PANTHER" id="PTHR46093">
    <property type="entry name" value="ACYL-COA-BINDING DOMAIN-CONTAINING PROTEIN 5"/>
    <property type="match status" value="1"/>
</dbReference>
<keyword evidence="3" id="KW-1133">Transmembrane helix</keyword>
<evidence type="ECO:0000313" key="4">
    <source>
        <dbReference type="EMBL" id="GES73151.1"/>
    </source>
</evidence>
<evidence type="ECO:0000313" key="5">
    <source>
        <dbReference type="Proteomes" id="UP000615446"/>
    </source>
</evidence>
<keyword evidence="3" id="KW-0812">Transmembrane</keyword>
<evidence type="ECO:0008006" key="6">
    <source>
        <dbReference type="Google" id="ProtNLM"/>
    </source>
</evidence>
<keyword evidence="1" id="KW-0880">Kelch repeat</keyword>
<feature type="transmembrane region" description="Helical" evidence="3">
    <location>
        <begin position="341"/>
        <end position="362"/>
    </location>
</feature>
<dbReference type="Proteomes" id="UP000615446">
    <property type="component" value="Unassembled WGS sequence"/>
</dbReference>
<evidence type="ECO:0000256" key="3">
    <source>
        <dbReference type="SAM" id="Phobius"/>
    </source>
</evidence>
<sequence>MERSSHTATLINKKIYFCGGKSKENLTNDFFYLDTSKKFDKRNGLPLENLNDKSLNIPKRYGTVTTSFGEFKDSIFFFGGFDGVGNSNNPSSFSFNTTQLEWKNISMIPDSRIYLSAITDNNDKIYLFGGEFITNMISNSNETNIFDPILNNWTIGKNGPLGRRGHTATFLPKTNEIIYIGGSYDQTSFIDIINVRNVYNIANDTWYKVTTTNPPEPRYLHTAVLTNDSRIIIFGGAGSIDNTLPIVISTDVPVLNYYEVLDTNTLEWYHGVANSLDGVPYKGHTATLIDDLMFIAFGDIYSADKPFNNDILIYKIGDRANFTEVLTTEDPPNLHKRIMPVVPIVEAMASVLVTVIIGFAGIKIHKFTKGKGERPPEYFMSDP</sequence>
<accession>A0A8H3KS54</accession>
<dbReference type="Gene3D" id="2.120.10.80">
    <property type="entry name" value="Kelch-type beta propeller"/>
    <property type="match status" value="2"/>
</dbReference>
<dbReference type="AlphaFoldDB" id="A0A8H3KS54"/>
<comment type="caution">
    <text evidence="4">The sequence shown here is derived from an EMBL/GenBank/DDBJ whole genome shotgun (WGS) entry which is preliminary data.</text>
</comment>
<keyword evidence="3" id="KW-0472">Membrane</keyword>
<proteinExistence type="predicted"/>
<protein>
    <recommendedName>
        <fullName evidence="6">Galactose oxidase</fullName>
    </recommendedName>
</protein>
<evidence type="ECO:0000256" key="1">
    <source>
        <dbReference type="ARBA" id="ARBA00022441"/>
    </source>
</evidence>
<dbReference type="SUPFAM" id="SSF117281">
    <property type="entry name" value="Kelch motif"/>
    <property type="match status" value="1"/>
</dbReference>
<organism evidence="4 5">
    <name type="scientific">Rhizophagus clarus</name>
    <dbReference type="NCBI Taxonomy" id="94130"/>
    <lineage>
        <taxon>Eukaryota</taxon>
        <taxon>Fungi</taxon>
        <taxon>Fungi incertae sedis</taxon>
        <taxon>Mucoromycota</taxon>
        <taxon>Glomeromycotina</taxon>
        <taxon>Glomeromycetes</taxon>
        <taxon>Glomerales</taxon>
        <taxon>Glomeraceae</taxon>
        <taxon>Rhizophagus</taxon>
    </lineage>
</organism>